<dbReference type="InterPro" id="IPR014746">
    <property type="entry name" value="Gln_synth/guanido_kin_cat_dom"/>
</dbReference>
<dbReference type="STRING" id="1028.SAMN05661096_00574"/>
<keyword evidence="1" id="KW-0129">CBS domain</keyword>
<proteinExistence type="predicted"/>
<name>A0A1X7IFH0_9BACT</name>
<dbReference type="EMBL" id="FXAW01000001">
    <property type="protein sequence ID" value="SMG13059.1"/>
    <property type="molecule type" value="Genomic_DNA"/>
</dbReference>
<evidence type="ECO:0000313" key="3">
    <source>
        <dbReference type="EMBL" id="SMG13059.1"/>
    </source>
</evidence>
<feature type="domain" description="CBS" evidence="2">
    <location>
        <begin position="522"/>
        <end position="579"/>
    </location>
</feature>
<dbReference type="InterPro" id="IPR046342">
    <property type="entry name" value="CBS_dom_sf"/>
</dbReference>
<dbReference type="PROSITE" id="PS51371">
    <property type="entry name" value="CBS"/>
    <property type="match status" value="2"/>
</dbReference>
<gene>
    <name evidence="3" type="ORF">SAMN05661096_00574</name>
</gene>
<dbReference type="GO" id="GO:0016879">
    <property type="term" value="F:ligase activity, forming carbon-nitrogen bonds"/>
    <property type="evidence" value="ECO:0007669"/>
    <property type="project" value="TreeGrafter"/>
</dbReference>
<sequence length="641" mass="72807">MNYLFLLDIGRQSVSTMGEQNVNLDLNNALRTSFIEHLLTDIKSLEQMLEQGMIEDDITRIGAEQEFCLVNNNWRPSQKSVEILEAINDPHFTTELARYNLEINLDPIKLEGKCFSKYEKSLDLFLEKAATAAAEKENRVILAGILPTISKNELGMDFMTPSPRYYALNDTIKAHRGKDIDLRIRGIDQLSIIHDSVLFEACNTSFQMHLQIAPDDFISSYNWAQAISGPLLSICCNSPLLLGRELWSETRIALFQQSIDTRSSSFALKDQRARVTFGNAWVSGSIAEIFKDDIARYKLLIAREIEQNSSEELAKGNTPKLQALNLHNGTIYHWNRCCYGVGNGKAHVRIENRYIPAGPTVKDEIANFAFWIGMMMGRPKEFDDMESVMEFRDAKSNFIKAARTGKESVLRWKGEQYSARELITKELLPIARVGLERAKIAKEDIDYYLGIIEERLTKETASRWCIRNYRKLKQTHKKDDALLMLTKAMHANQKIGHVSHDWPEVDPSLEAHEAAYMAAHIMSTELFTVTENDLADLATSVMLWKNIHHLPVENKKGELCGLLTWSHLEKYRKDVGNTEALPVSDIMTKDIITVRPETTIENALVIMKKNSIGCVPVTHDQHMVGIITIDDILPYDNGKSV</sequence>
<dbReference type="Gene3D" id="3.10.580.10">
    <property type="entry name" value="CBS-domain"/>
    <property type="match status" value="1"/>
</dbReference>
<dbReference type="Gene3D" id="3.30.590.20">
    <property type="match status" value="1"/>
</dbReference>
<evidence type="ECO:0000259" key="2">
    <source>
        <dbReference type="PROSITE" id="PS51371"/>
    </source>
</evidence>
<dbReference type="Proteomes" id="UP000193804">
    <property type="component" value="Unassembled WGS sequence"/>
</dbReference>
<evidence type="ECO:0000313" key="4">
    <source>
        <dbReference type="Proteomes" id="UP000193804"/>
    </source>
</evidence>
<dbReference type="InterPro" id="IPR000644">
    <property type="entry name" value="CBS_dom"/>
</dbReference>
<dbReference type="PANTHER" id="PTHR36510">
    <property type="entry name" value="GLUTAMATE--CYSTEINE LIGASE 2-RELATED"/>
    <property type="match status" value="1"/>
</dbReference>
<dbReference type="RefSeq" id="WP_245830809.1">
    <property type="nucleotide sequence ID" value="NZ_FXAW01000001.1"/>
</dbReference>
<protein>
    <submittedName>
        <fullName evidence="3">CBS domain-containing protein</fullName>
    </submittedName>
</protein>
<organism evidence="3 4">
    <name type="scientific">Marivirga sericea</name>
    <dbReference type="NCBI Taxonomy" id="1028"/>
    <lineage>
        <taxon>Bacteria</taxon>
        <taxon>Pseudomonadati</taxon>
        <taxon>Bacteroidota</taxon>
        <taxon>Cytophagia</taxon>
        <taxon>Cytophagales</taxon>
        <taxon>Marivirgaceae</taxon>
        <taxon>Marivirga</taxon>
    </lineage>
</organism>
<accession>A0A1X7IFH0</accession>
<dbReference type="SUPFAM" id="SSF54631">
    <property type="entry name" value="CBS-domain pair"/>
    <property type="match status" value="1"/>
</dbReference>
<feature type="domain" description="CBS" evidence="2">
    <location>
        <begin position="587"/>
        <end position="641"/>
    </location>
</feature>
<dbReference type="PANTHER" id="PTHR36510:SF3">
    <property type="entry name" value="CONSERVED PROTEIN"/>
    <property type="match status" value="1"/>
</dbReference>
<dbReference type="Pfam" id="PF00571">
    <property type="entry name" value="CBS"/>
    <property type="match status" value="2"/>
</dbReference>
<keyword evidence="4" id="KW-1185">Reference proteome</keyword>
<dbReference type="InterPro" id="IPR050141">
    <property type="entry name" value="GCL_type2/YbdK_subfam"/>
</dbReference>
<dbReference type="SMART" id="SM00116">
    <property type="entry name" value="CBS"/>
    <property type="match status" value="2"/>
</dbReference>
<evidence type="ECO:0000256" key="1">
    <source>
        <dbReference type="PROSITE-ProRule" id="PRU00703"/>
    </source>
</evidence>
<reference evidence="4" key="1">
    <citation type="submission" date="2017-04" db="EMBL/GenBank/DDBJ databases">
        <authorList>
            <person name="Varghese N."/>
            <person name="Submissions S."/>
        </authorList>
    </citation>
    <scope>NUCLEOTIDE SEQUENCE [LARGE SCALE GENOMIC DNA]</scope>
    <source>
        <strain evidence="4">DSM 4125</strain>
    </source>
</reference>
<dbReference type="AlphaFoldDB" id="A0A1X7IFH0"/>
<dbReference type="SUPFAM" id="SSF55931">
    <property type="entry name" value="Glutamine synthetase/guanido kinase"/>
    <property type="match status" value="1"/>
</dbReference>